<dbReference type="EMBL" id="CAJVPZ010014645">
    <property type="protein sequence ID" value="CAG8659500.1"/>
    <property type="molecule type" value="Genomic_DNA"/>
</dbReference>
<accession>A0A9N9E0I0</accession>
<gene>
    <name evidence="2" type="ORF">RFULGI_LOCUS8791</name>
</gene>
<feature type="non-terminal residue" evidence="2">
    <location>
        <position position="430"/>
    </location>
</feature>
<name>A0A9N9E0I0_9GLOM</name>
<feature type="domain" description="Protein kinase" evidence="1">
    <location>
        <begin position="200"/>
        <end position="430"/>
    </location>
</feature>
<evidence type="ECO:0000313" key="3">
    <source>
        <dbReference type="Proteomes" id="UP000789396"/>
    </source>
</evidence>
<keyword evidence="3" id="KW-1185">Reference proteome</keyword>
<dbReference type="GO" id="GO:0004672">
    <property type="term" value="F:protein kinase activity"/>
    <property type="evidence" value="ECO:0007669"/>
    <property type="project" value="InterPro"/>
</dbReference>
<proteinExistence type="predicted"/>
<protein>
    <submittedName>
        <fullName evidence="2">5501_t:CDS:1</fullName>
    </submittedName>
</protein>
<evidence type="ECO:0000313" key="2">
    <source>
        <dbReference type="EMBL" id="CAG8659500.1"/>
    </source>
</evidence>
<dbReference type="Gene3D" id="1.10.510.10">
    <property type="entry name" value="Transferase(Phosphotransferase) domain 1"/>
    <property type="match status" value="1"/>
</dbReference>
<sequence length="430" mass="49462">SYMEMIDDLPPPSTLGIPKEWFKRQRGDPICLNHRPPEASSTIPVSLYSSVFGKFKDFCEEDPEKEDNEFTYKICYEMAKFYEKEEDRQSVANELLKEYLDHPMELLTIKRKNSAGNSKVAHPDGTMSHSKYRMANFEYKSDDCCNSGASPYLENWPYFSVSGAVLADVAIVDPLTPAFPLIWQKHDEMILSISRTFRALKKSLQILDQYYDQVENLVQNIPQTDHPVHPSFPNVTISGESYSVKIISQVGNYLLWEVTLFNEQGPPKKACVKAVQKCKYSLDTHQLLSEAGYAPKVLASSIVPGNWLLVYMEYLDNHSMLNRIAFNLNDQERNYLKEKIEKMVEYLHNLGHVHGDLREGNILVSRLEDNDFDVKLIDFEWSGKAGSAYYSHFMNHKNIQWPDGAEDGKLVTTNHDLFMLNQTFRKANLL</sequence>
<dbReference type="Proteomes" id="UP000789396">
    <property type="component" value="Unassembled WGS sequence"/>
</dbReference>
<dbReference type="OrthoDB" id="2416192at2759"/>
<dbReference type="InterPro" id="IPR000719">
    <property type="entry name" value="Prot_kinase_dom"/>
</dbReference>
<dbReference type="SUPFAM" id="SSF56112">
    <property type="entry name" value="Protein kinase-like (PK-like)"/>
    <property type="match status" value="1"/>
</dbReference>
<dbReference type="GO" id="GO:0005524">
    <property type="term" value="F:ATP binding"/>
    <property type="evidence" value="ECO:0007669"/>
    <property type="project" value="InterPro"/>
</dbReference>
<evidence type="ECO:0000259" key="1">
    <source>
        <dbReference type="PROSITE" id="PS50011"/>
    </source>
</evidence>
<reference evidence="2" key="1">
    <citation type="submission" date="2021-06" db="EMBL/GenBank/DDBJ databases">
        <authorList>
            <person name="Kallberg Y."/>
            <person name="Tangrot J."/>
            <person name="Rosling A."/>
        </authorList>
    </citation>
    <scope>NUCLEOTIDE SEQUENCE</scope>
    <source>
        <strain evidence="2">IN212</strain>
    </source>
</reference>
<dbReference type="InterPro" id="IPR011009">
    <property type="entry name" value="Kinase-like_dom_sf"/>
</dbReference>
<dbReference type="Pfam" id="PF00069">
    <property type="entry name" value="Pkinase"/>
    <property type="match status" value="1"/>
</dbReference>
<dbReference type="AlphaFoldDB" id="A0A9N9E0I0"/>
<dbReference type="PROSITE" id="PS50011">
    <property type="entry name" value="PROTEIN_KINASE_DOM"/>
    <property type="match status" value="1"/>
</dbReference>
<organism evidence="2 3">
    <name type="scientific">Racocetra fulgida</name>
    <dbReference type="NCBI Taxonomy" id="60492"/>
    <lineage>
        <taxon>Eukaryota</taxon>
        <taxon>Fungi</taxon>
        <taxon>Fungi incertae sedis</taxon>
        <taxon>Mucoromycota</taxon>
        <taxon>Glomeromycotina</taxon>
        <taxon>Glomeromycetes</taxon>
        <taxon>Diversisporales</taxon>
        <taxon>Gigasporaceae</taxon>
        <taxon>Racocetra</taxon>
    </lineage>
</organism>
<comment type="caution">
    <text evidence="2">The sequence shown here is derived from an EMBL/GenBank/DDBJ whole genome shotgun (WGS) entry which is preliminary data.</text>
</comment>